<accession>A0ACC2HTX4</accession>
<name>A0ACC2HTX4_9PLEO</name>
<organism evidence="1 2">
    <name type="scientific">Boeremia exigua</name>
    <dbReference type="NCBI Taxonomy" id="749465"/>
    <lineage>
        <taxon>Eukaryota</taxon>
        <taxon>Fungi</taxon>
        <taxon>Dikarya</taxon>
        <taxon>Ascomycota</taxon>
        <taxon>Pezizomycotina</taxon>
        <taxon>Dothideomycetes</taxon>
        <taxon>Pleosporomycetidae</taxon>
        <taxon>Pleosporales</taxon>
        <taxon>Pleosporineae</taxon>
        <taxon>Didymellaceae</taxon>
        <taxon>Boeremia</taxon>
    </lineage>
</organism>
<comment type="caution">
    <text evidence="1">The sequence shown here is derived from an EMBL/GenBank/DDBJ whole genome shotgun (WGS) entry which is preliminary data.</text>
</comment>
<proteinExistence type="predicted"/>
<dbReference type="Proteomes" id="UP001153331">
    <property type="component" value="Unassembled WGS sequence"/>
</dbReference>
<dbReference type="EMBL" id="JAPHNI010001145">
    <property type="protein sequence ID" value="KAJ8106519.1"/>
    <property type="molecule type" value="Genomic_DNA"/>
</dbReference>
<evidence type="ECO:0000313" key="2">
    <source>
        <dbReference type="Proteomes" id="UP001153331"/>
    </source>
</evidence>
<gene>
    <name evidence="1" type="ORF">OPT61_g9479</name>
</gene>
<protein>
    <submittedName>
        <fullName evidence="1">Uncharacterized protein</fullName>
    </submittedName>
</protein>
<sequence length="125" mass="13841">MASDAGVERKHKRLHKGQKLPQVPRATASYPRSSYASLLRKQRQLTTGVPHAMDLAVAQNLDSGVSARFGATPVLRRAAPSHDPWLALCLLQHGAALWLLRDHDVYRMEAWTGDPDLAQLPGWTL</sequence>
<evidence type="ECO:0000313" key="1">
    <source>
        <dbReference type="EMBL" id="KAJ8106519.1"/>
    </source>
</evidence>
<reference evidence="1" key="1">
    <citation type="submission" date="2022-11" db="EMBL/GenBank/DDBJ databases">
        <title>Genome Sequence of Boeremia exigua.</title>
        <authorList>
            <person name="Buettner E."/>
        </authorList>
    </citation>
    <scope>NUCLEOTIDE SEQUENCE</scope>
    <source>
        <strain evidence="1">CU02</strain>
    </source>
</reference>
<keyword evidence="2" id="KW-1185">Reference proteome</keyword>